<dbReference type="FunFam" id="3.20.20.10:FF:000026">
    <property type="entry name" value="D-threonine aldolase"/>
    <property type="match status" value="1"/>
</dbReference>
<accession>A0A0U9HK73</accession>
<comment type="cofactor">
    <cofactor evidence="2">
        <name>Mg(2+)</name>
        <dbReference type="ChEBI" id="CHEBI:18420"/>
    </cofactor>
</comment>
<dbReference type="InterPro" id="IPR051466">
    <property type="entry name" value="D-amino_acid_metab_enzyme"/>
</dbReference>
<reference evidence="7 8" key="1">
    <citation type="journal article" date="2014" name="Nat. Commun.">
        <title>Klebsormidium flaccidum genome reveals primary factors for plant terrestrial adaptation.</title>
        <authorList>
            <person name="Hori K."/>
            <person name="Maruyama F."/>
            <person name="Fujisawa T."/>
            <person name="Togashi T."/>
            <person name="Yamamoto N."/>
            <person name="Seo M."/>
            <person name="Sato S."/>
            <person name="Yamada T."/>
            <person name="Mori H."/>
            <person name="Tajima N."/>
            <person name="Moriyama T."/>
            <person name="Ikeuchi M."/>
            <person name="Watanabe M."/>
            <person name="Wada H."/>
            <person name="Kobayashi K."/>
            <person name="Saito M."/>
            <person name="Masuda T."/>
            <person name="Sasaki-Sekimoto Y."/>
            <person name="Mashiguchi K."/>
            <person name="Awai K."/>
            <person name="Shimojima M."/>
            <person name="Masuda S."/>
            <person name="Iwai M."/>
            <person name="Nobusawa T."/>
            <person name="Narise T."/>
            <person name="Kondo S."/>
            <person name="Saito H."/>
            <person name="Sato R."/>
            <person name="Murakawa M."/>
            <person name="Ihara Y."/>
            <person name="Oshima-Yamada Y."/>
            <person name="Ohtaka K."/>
            <person name="Satoh M."/>
            <person name="Sonobe K."/>
            <person name="Ishii M."/>
            <person name="Ohtani R."/>
            <person name="Kanamori-Sato M."/>
            <person name="Honoki R."/>
            <person name="Miyazaki D."/>
            <person name="Mochizuki H."/>
            <person name="Umetsu J."/>
            <person name="Higashi K."/>
            <person name="Shibata D."/>
            <person name="Kamiya Y."/>
            <person name="Sato N."/>
            <person name="Nakamura Y."/>
            <person name="Tabata S."/>
            <person name="Ida S."/>
            <person name="Kurokawa K."/>
            <person name="Ohta H."/>
        </authorList>
    </citation>
    <scope>NUCLEOTIDE SEQUENCE [LARGE SCALE GENOMIC DNA]</scope>
    <source>
        <strain evidence="7 8">NIES-2285</strain>
    </source>
</reference>
<dbReference type="OMA" id="TTNMYDH"/>
<sequence>MDQNIDTLNSLLKAHPNARPRLHAKAHKSPGIARMQIEKHDAVGVCCQKLAEAEAMVAGGVPDVLISNEIVQRPKLKRLAELATHAKISICADDIANVRDISAAASEAGMQIGVLVEVNVGQNRCGVDTPSEAVALAQEIVSLPGLEFAGIQAYHGGIQHVREREERQLAVEKVVAKAREAVDALREAGLECPVVTGGGTGTFEFEAASGVYTEVQPGSYLFGDADYARNDCPWQQSLFVQTTVMSVNPSRGTAVIDAGLKASSFDSGPPLLAGSLGKCFDVENGGDEHGILVPKSGVQGTVQLPKVGEVVRLIPGHCDPTVNCHDFLVGVRKGQVEVVFEISGRGPGF</sequence>
<protein>
    <recommendedName>
        <fullName evidence="6">D-serine dehydratase-like domain-containing protein</fullName>
    </recommendedName>
</protein>
<dbReference type="SUPFAM" id="SSF51419">
    <property type="entry name" value="PLP-binding barrel"/>
    <property type="match status" value="1"/>
</dbReference>
<dbReference type="CDD" id="cd06819">
    <property type="entry name" value="PLPDE_III_LS_D-TA"/>
    <property type="match status" value="1"/>
</dbReference>
<evidence type="ECO:0000256" key="4">
    <source>
        <dbReference type="ARBA" id="ARBA00022898"/>
    </source>
</evidence>
<evidence type="ECO:0000256" key="1">
    <source>
        <dbReference type="ARBA" id="ARBA00001933"/>
    </source>
</evidence>
<evidence type="ECO:0000313" key="7">
    <source>
        <dbReference type="EMBL" id="GAQ85827.1"/>
    </source>
</evidence>
<dbReference type="STRING" id="105231.A0A0U9HK73"/>
<organism evidence="7 8">
    <name type="scientific">Klebsormidium nitens</name>
    <name type="common">Green alga</name>
    <name type="synonym">Ulothrix nitens</name>
    <dbReference type="NCBI Taxonomy" id="105231"/>
    <lineage>
        <taxon>Eukaryota</taxon>
        <taxon>Viridiplantae</taxon>
        <taxon>Streptophyta</taxon>
        <taxon>Klebsormidiophyceae</taxon>
        <taxon>Klebsormidiales</taxon>
        <taxon>Klebsormidiaceae</taxon>
        <taxon>Klebsormidium</taxon>
    </lineage>
</organism>
<dbReference type="PANTHER" id="PTHR28004">
    <property type="entry name" value="ZGC:162816-RELATED"/>
    <property type="match status" value="1"/>
</dbReference>
<feature type="domain" description="D-serine dehydratase-like" evidence="6">
    <location>
        <begin position="237"/>
        <end position="332"/>
    </location>
</feature>
<dbReference type="OrthoDB" id="20198at2759"/>
<dbReference type="Pfam" id="PF14031">
    <property type="entry name" value="D-ser_dehydrat"/>
    <property type="match status" value="1"/>
</dbReference>
<dbReference type="SMART" id="SM01119">
    <property type="entry name" value="D-ser_dehydrat"/>
    <property type="match status" value="1"/>
</dbReference>
<evidence type="ECO:0000256" key="3">
    <source>
        <dbReference type="ARBA" id="ARBA00005323"/>
    </source>
</evidence>
<dbReference type="Gene3D" id="2.40.37.20">
    <property type="entry name" value="D-serine dehydratase-like domain"/>
    <property type="match status" value="1"/>
</dbReference>
<comment type="similarity">
    <text evidence="3">Belongs to the DSD1 family.</text>
</comment>
<dbReference type="InterPro" id="IPR026956">
    <property type="entry name" value="D-ser_dehydrat-like_dom"/>
</dbReference>
<gene>
    <name evidence="7" type="ORF">KFL_002560110</name>
</gene>
<keyword evidence="5" id="KW-0456">Lyase</keyword>
<evidence type="ECO:0000256" key="5">
    <source>
        <dbReference type="ARBA" id="ARBA00023239"/>
    </source>
</evidence>
<name>A0A0U9HK73_KLENI</name>
<evidence type="ECO:0000259" key="6">
    <source>
        <dbReference type="SMART" id="SM01119"/>
    </source>
</evidence>
<dbReference type="Proteomes" id="UP000054558">
    <property type="component" value="Unassembled WGS sequence"/>
</dbReference>
<evidence type="ECO:0000256" key="2">
    <source>
        <dbReference type="ARBA" id="ARBA00001946"/>
    </source>
</evidence>
<dbReference type="InterPro" id="IPR029066">
    <property type="entry name" value="PLP-binding_barrel"/>
</dbReference>
<dbReference type="GO" id="GO:0008721">
    <property type="term" value="F:D-serine ammonia-lyase activity"/>
    <property type="evidence" value="ECO:0000318"/>
    <property type="project" value="GO_Central"/>
</dbReference>
<proteinExistence type="inferred from homology"/>
<keyword evidence="4" id="KW-0663">Pyridoxal phosphate</keyword>
<evidence type="ECO:0000313" key="8">
    <source>
        <dbReference type="Proteomes" id="UP000054558"/>
    </source>
</evidence>
<dbReference type="EMBL" id="DF237205">
    <property type="protein sequence ID" value="GAQ85827.1"/>
    <property type="molecule type" value="Genomic_DNA"/>
</dbReference>
<comment type="cofactor">
    <cofactor evidence="1">
        <name>pyridoxal 5'-phosphate</name>
        <dbReference type="ChEBI" id="CHEBI:597326"/>
    </cofactor>
</comment>
<dbReference type="PANTHER" id="PTHR28004:SF2">
    <property type="entry name" value="D-SERINE DEHYDRATASE"/>
    <property type="match status" value="1"/>
</dbReference>
<keyword evidence="8" id="KW-1185">Reference proteome</keyword>
<dbReference type="InterPro" id="IPR001608">
    <property type="entry name" value="Ala_racemase_N"/>
</dbReference>
<dbReference type="InterPro" id="IPR042208">
    <property type="entry name" value="D-ser_dehydrat-like_sf"/>
</dbReference>
<dbReference type="AlphaFoldDB" id="A0A0U9HK73"/>
<dbReference type="GO" id="GO:0016830">
    <property type="term" value="F:carbon-carbon lyase activity"/>
    <property type="evidence" value="ECO:0007669"/>
    <property type="project" value="UniProtKB-ARBA"/>
</dbReference>
<dbReference type="Gene3D" id="3.20.20.10">
    <property type="entry name" value="Alanine racemase"/>
    <property type="match status" value="1"/>
</dbReference>
<dbReference type="GO" id="GO:0036088">
    <property type="term" value="P:D-serine catabolic process"/>
    <property type="evidence" value="ECO:0000318"/>
    <property type="project" value="GO_Central"/>
</dbReference>
<dbReference type="Pfam" id="PF01168">
    <property type="entry name" value="Ala_racemase_N"/>
    <property type="match status" value="1"/>
</dbReference>